<feature type="signal peptide" evidence="2">
    <location>
        <begin position="1"/>
        <end position="19"/>
    </location>
</feature>
<protein>
    <submittedName>
        <fullName evidence="3">Expressed protein</fullName>
    </submittedName>
</protein>
<dbReference type="PANTHER" id="PTHR11362:SF140">
    <property type="entry name" value="PEBP-LIKE PROTEIN"/>
    <property type="match status" value="1"/>
</dbReference>
<dbReference type="CDD" id="cd00866">
    <property type="entry name" value="PEBP_euk"/>
    <property type="match status" value="1"/>
</dbReference>
<evidence type="ECO:0000256" key="2">
    <source>
        <dbReference type="SAM" id="SignalP"/>
    </source>
</evidence>
<dbReference type="EMBL" id="CALTRL010000620">
    <property type="protein sequence ID" value="CAH7668926.1"/>
    <property type="molecule type" value="Genomic_DNA"/>
</dbReference>
<dbReference type="InterPro" id="IPR036610">
    <property type="entry name" value="PEBP-like_sf"/>
</dbReference>
<name>A0AAV0AK58_PHAPC</name>
<reference evidence="3" key="1">
    <citation type="submission" date="2022-06" db="EMBL/GenBank/DDBJ databases">
        <authorList>
            <consortium name="SYNGENTA / RWTH Aachen University"/>
        </authorList>
    </citation>
    <scope>NUCLEOTIDE SEQUENCE</scope>
</reference>
<dbReference type="PANTHER" id="PTHR11362">
    <property type="entry name" value="PHOSPHATIDYLETHANOLAMINE-BINDING PROTEIN"/>
    <property type="match status" value="1"/>
</dbReference>
<evidence type="ECO:0000313" key="3">
    <source>
        <dbReference type="EMBL" id="CAH7668926.1"/>
    </source>
</evidence>
<keyword evidence="4" id="KW-1185">Reference proteome</keyword>
<feature type="chain" id="PRO_5043482668" evidence="2">
    <location>
        <begin position="20"/>
        <end position="285"/>
    </location>
</feature>
<dbReference type="InterPro" id="IPR035810">
    <property type="entry name" value="PEBP_euk"/>
</dbReference>
<dbReference type="SUPFAM" id="SSF49777">
    <property type="entry name" value="PEBP-like"/>
    <property type="match status" value="1"/>
</dbReference>
<dbReference type="Proteomes" id="UP001153365">
    <property type="component" value="Unassembled WGS sequence"/>
</dbReference>
<feature type="compositionally biased region" description="Low complexity" evidence="1">
    <location>
        <begin position="235"/>
        <end position="254"/>
    </location>
</feature>
<gene>
    <name evidence="3" type="ORF">PPACK8108_LOCUS3501</name>
</gene>
<accession>A0AAV0AK58</accession>
<dbReference type="Gene3D" id="3.90.280.10">
    <property type="entry name" value="PEBP-like"/>
    <property type="match status" value="1"/>
</dbReference>
<comment type="caution">
    <text evidence="3">The sequence shown here is derived from an EMBL/GenBank/DDBJ whole genome shotgun (WGS) entry which is preliminary data.</text>
</comment>
<dbReference type="AlphaFoldDB" id="A0AAV0AK58"/>
<feature type="region of interest" description="Disordered" evidence="1">
    <location>
        <begin position="231"/>
        <end position="254"/>
    </location>
</feature>
<evidence type="ECO:0000313" key="4">
    <source>
        <dbReference type="Proteomes" id="UP001153365"/>
    </source>
</evidence>
<evidence type="ECO:0000256" key="1">
    <source>
        <dbReference type="SAM" id="MobiDB-lite"/>
    </source>
</evidence>
<keyword evidence="2" id="KW-0732">Signal</keyword>
<proteinExistence type="predicted"/>
<sequence>MFKGLSLAIFSIVLRETIGQAMTVSTDSLNALSNQFDSSYLSSQYPDGFGIPLKAQAILNVNYPFGNVQLGKAYNASDVANQPTISISPLESSQASFKAPSAFTLMLADANALGNTDPNIKYCHFLENGVTFGDPTSNGTMSMIPGSGMVVTSYARPGPLPNEGPHCYAWLLFNKPGDFQAPSNLTSAGVSPGHWYVNGYVSGSKLGDLVAASFFTVENGHANFTPKALVSPVHNGNKTNNTSNLSGNSTNSSGNAKISGAAVRARVLDGTLMGLVAVGLGLAFV</sequence>
<organism evidence="3 4">
    <name type="scientific">Phakopsora pachyrhizi</name>
    <name type="common">Asian soybean rust disease fungus</name>
    <dbReference type="NCBI Taxonomy" id="170000"/>
    <lineage>
        <taxon>Eukaryota</taxon>
        <taxon>Fungi</taxon>
        <taxon>Dikarya</taxon>
        <taxon>Basidiomycota</taxon>
        <taxon>Pucciniomycotina</taxon>
        <taxon>Pucciniomycetes</taxon>
        <taxon>Pucciniales</taxon>
        <taxon>Phakopsoraceae</taxon>
        <taxon>Phakopsora</taxon>
    </lineage>
</organism>